<keyword evidence="5 8" id="KW-0472">Membrane</keyword>
<organism evidence="10 11">
    <name type="scientific">Lingula anatina</name>
    <name type="common">Brachiopod</name>
    <name type="synonym">Lingula unguis</name>
    <dbReference type="NCBI Taxonomy" id="7574"/>
    <lineage>
        <taxon>Eukaryota</taxon>
        <taxon>Metazoa</taxon>
        <taxon>Spiralia</taxon>
        <taxon>Lophotrochozoa</taxon>
        <taxon>Brachiopoda</taxon>
        <taxon>Linguliformea</taxon>
        <taxon>Lingulata</taxon>
        <taxon>Lingulida</taxon>
        <taxon>Linguloidea</taxon>
        <taxon>Lingulidae</taxon>
        <taxon>Lingula</taxon>
    </lineage>
</organism>
<sequence length="357" mass="39690">MSDFECYNMNANVTTTCDHGNLTFTLDTSLFNSVLPVVLCLVSVIGIIGNVLVIIVVKRNMYINCLFLNLAVADLLFILICVPIQVSIYASEGTIQFGDSVCKVSFYFSYVTMGVSIYSLVSICVLRYIGITRPLQCRGVLSRRSAIWTSGAIWAVICSINIPIIIFHRGTEGGGCNLCVNGQTEYYVYIGLVSGCDFFLPATVLPVISVLIIREVRRDMTEMERTQLESAPYVRAAKSSSTRLIVLIALVAFFFVLCWGPAHLMLLLEASGVVIADCPSPAVKTVMFVALLLLHTNSSINPLLYNFVSAEFRKSFLAVLKSHCSSERKRRRESVNIEMSHQIRHRASRRISQRVIL</sequence>
<dbReference type="GeneID" id="106173700"/>
<feature type="transmembrane region" description="Helical" evidence="8">
    <location>
        <begin position="106"/>
        <end position="126"/>
    </location>
</feature>
<evidence type="ECO:0000256" key="2">
    <source>
        <dbReference type="ARBA" id="ARBA00022692"/>
    </source>
</evidence>
<evidence type="ECO:0000259" key="9">
    <source>
        <dbReference type="PROSITE" id="PS50262"/>
    </source>
</evidence>
<dbReference type="InterPro" id="IPR017452">
    <property type="entry name" value="GPCR_Rhodpsn_7TM"/>
</dbReference>
<dbReference type="SUPFAM" id="SSF81321">
    <property type="entry name" value="Family A G protein-coupled receptor-like"/>
    <property type="match status" value="1"/>
</dbReference>
<dbReference type="STRING" id="7574.A0A1S3JIZ8"/>
<feature type="transmembrane region" description="Helical" evidence="8">
    <location>
        <begin position="66"/>
        <end position="86"/>
    </location>
</feature>
<evidence type="ECO:0000313" key="11">
    <source>
        <dbReference type="RefSeq" id="XP_013410362.1"/>
    </source>
</evidence>
<keyword evidence="2 8" id="KW-0812">Transmembrane</keyword>
<dbReference type="AlphaFoldDB" id="A0A1S3JIZ8"/>
<evidence type="ECO:0000256" key="7">
    <source>
        <dbReference type="ARBA" id="ARBA00023224"/>
    </source>
</evidence>
<dbReference type="Gene3D" id="1.20.1070.10">
    <property type="entry name" value="Rhodopsin 7-helix transmembrane proteins"/>
    <property type="match status" value="1"/>
</dbReference>
<keyword evidence="10" id="KW-1185">Reference proteome</keyword>
<reference evidence="11" key="1">
    <citation type="submission" date="2025-08" db="UniProtKB">
        <authorList>
            <consortium name="RefSeq"/>
        </authorList>
    </citation>
    <scope>IDENTIFICATION</scope>
    <source>
        <tissue evidence="11">Gonads</tissue>
    </source>
</reference>
<accession>A0A1S3JIZ8</accession>
<feature type="transmembrane region" description="Helical" evidence="8">
    <location>
        <begin position="146"/>
        <end position="166"/>
    </location>
</feature>
<dbReference type="OrthoDB" id="10037617at2759"/>
<name>A0A1S3JIZ8_LINAN</name>
<evidence type="ECO:0000256" key="3">
    <source>
        <dbReference type="ARBA" id="ARBA00022989"/>
    </source>
</evidence>
<comment type="subcellular location">
    <subcellularLocation>
        <location evidence="1">Membrane</location>
        <topology evidence="1">Multi-pass membrane protein</topology>
    </subcellularLocation>
</comment>
<dbReference type="GO" id="GO:0004930">
    <property type="term" value="F:G protein-coupled receptor activity"/>
    <property type="evidence" value="ECO:0007669"/>
    <property type="project" value="UniProtKB-KW"/>
</dbReference>
<evidence type="ECO:0000256" key="4">
    <source>
        <dbReference type="ARBA" id="ARBA00023040"/>
    </source>
</evidence>
<dbReference type="RefSeq" id="XP_013410362.1">
    <property type="nucleotide sequence ID" value="XM_013554908.1"/>
</dbReference>
<dbReference type="PRINTS" id="PR00237">
    <property type="entry name" value="GPCRRHODOPSN"/>
</dbReference>
<keyword evidence="4" id="KW-0297">G-protein coupled receptor</keyword>
<evidence type="ECO:0000256" key="5">
    <source>
        <dbReference type="ARBA" id="ARBA00023136"/>
    </source>
</evidence>
<feature type="domain" description="G-protein coupled receptors family 1 profile" evidence="9">
    <location>
        <begin position="49"/>
        <end position="305"/>
    </location>
</feature>
<feature type="transmembrane region" description="Helical" evidence="8">
    <location>
        <begin position="286"/>
        <end position="308"/>
    </location>
</feature>
<dbReference type="InParanoid" id="A0A1S3JIZ8"/>
<keyword evidence="6" id="KW-0675">Receptor</keyword>
<dbReference type="PROSITE" id="PS50262">
    <property type="entry name" value="G_PROTEIN_RECEP_F1_2"/>
    <property type="match status" value="1"/>
</dbReference>
<keyword evidence="7" id="KW-0807">Transducer</keyword>
<dbReference type="Proteomes" id="UP000085678">
    <property type="component" value="Unplaced"/>
</dbReference>
<gene>
    <name evidence="11" type="primary">LOC106173700</name>
</gene>
<evidence type="ECO:0000256" key="1">
    <source>
        <dbReference type="ARBA" id="ARBA00004141"/>
    </source>
</evidence>
<protein>
    <submittedName>
        <fullName evidence="11">Allatostatin-A receptor-like</fullName>
    </submittedName>
</protein>
<feature type="transmembrane region" description="Helical" evidence="8">
    <location>
        <begin position="186"/>
        <end position="213"/>
    </location>
</feature>
<dbReference type="CDD" id="cd00637">
    <property type="entry name" value="7tm_classA_rhodopsin-like"/>
    <property type="match status" value="1"/>
</dbReference>
<dbReference type="Pfam" id="PF00001">
    <property type="entry name" value="7tm_1"/>
    <property type="match status" value="1"/>
</dbReference>
<keyword evidence="3 8" id="KW-1133">Transmembrane helix</keyword>
<evidence type="ECO:0000313" key="10">
    <source>
        <dbReference type="Proteomes" id="UP000085678"/>
    </source>
</evidence>
<evidence type="ECO:0000256" key="6">
    <source>
        <dbReference type="ARBA" id="ARBA00023170"/>
    </source>
</evidence>
<feature type="transmembrane region" description="Helical" evidence="8">
    <location>
        <begin position="244"/>
        <end position="266"/>
    </location>
</feature>
<dbReference type="PANTHER" id="PTHR45695">
    <property type="entry name" value="LEUCOKININ RECEPTOR-RELATED"/>
    <property type="match status" value="1"/>
</dbReference>
<dbReference type="KEGG" id="lak:106173700"/>
<dbReference type="PANTHER" id="PTHR45695:SF9">
    <property type="entry name" value="LEUCOKININ RECEPTOR"/>
    <property type="match status" value="1"/>
</dbReference>
<dbReference type="GO" id="GO:0005886">
    <property type="term" value="C:plasma membrane"/>
    <property type="evidence" value="ECO:0007669"/>
    <property type="project" value="TreeGrafter"/>
</dbReference>
<dbReference type="InterPro" id="IPR000276">
    <property type="entry name" value="GPCR_Rhodpsn"/>
</dbReference>
<evidence type="ECO:0000256" key="8">
    <source>
        <dbReference type="SAM" id="Phobius"/>
    </source>
</evidence>
<feature type="transmembrane region" description="Helical" evidence="8">
    <location>
        <begin position="34"/>
        <end position="57"/>
    </location>
</feature>
<proteinExistence type="predicted"/>